<dbReference type="Pfam" id="PF19882">
    <property type="entry name" value="DUF6355"/>
    <property type="match status" value="1"/>
</dbReference>
<evidence type="ECO:0000313" key="3">
    <source>
        <dbReference type="Proteomes" id="UP001500618"/>
    </source>
</evidence>
<comment type="caution">
    <text evidence="2">The sequence shown here is derived from an EMBL/GenBank/DDBJ whole genome shotgun (WGS) entry which is preliminary data.</text>
</comment>
<keyword evidence="3" id="KW-1185">Reference proteome</keyword>
<protein>
    <recommendedName>
        <fullName evidence="4">Secreted protein</fullName>
    </recommendedName>
</protein>
<evidence type="ECO:0000256" key="1">
    <source>
        <dbReference type="SAM" id="SignalP"/>
    </source>
</evidence>
<feature type="chain" id="PRO_5045272389" description="Secreted protein" evidence="1">
    <location>
        <begin position="29"/>
        <end position="103"/>
    </location>
</feature>
<accession>A0ABN2FTM9</accession>
<organism evidence="2 3">
    <name type="scientific">Fodinicola feengrottensis</name>
    <dbReference type="NCBI Taxonomy" id="435914"/>
    <lineage>
        <taxon>Bacteria</taxon>
        <taxon>Bacillati</taxon>
        <taxon>Actinomycetota</taxon>
        <taxon>Actinomycetes</taxon>
        <taxon>Mycobacteriales</taxon>
        <taxon>Fodinicola</taxon>
    </lineage>
</organism>
<reference evidence="2 3" key="1">
    <citation type="journal article" date="2019" name="Int. J. Syst. Evol. Microbiol.">
        <title>The Global Catalogue of Microorganisms (GCM) 10K type strain sequencing project: providing services to taxonomists for standard genome sequencing and annotation.</title>
        <authorList>
            <consortium name="The Broad Institute Genomics Platform"/>
            <consortium name="The Broad Institute Genome Sequencing Center for Infectious Disease"/>
            <person name="Wu L."/>
            <person name="Ma J."/>
        </authorList>
    </citation>
    <scope>NUCLEOTIDE SEQUENCE [LARGE SCALE GENOMIC DNA]</scope>
    <source>
        <strain evidence="2 3">JCM 14718</strain>
    </source>
</reference>
<gene>
    <name evidence="2" type="ORF">GCM10009765_04690</name>
</gene>
<dbReference type="RefSeq" id="WP_163568127.1">
    <property type="nucleotide sequence ID" value="NZ_BAAANY010000001.1"/>
</dbReference>
<dbReference type="EMBL" id="BAAANY010000001">
    <property type="protein sequence ID" value="GAA1658307.1"/>
    <property type="molecule type" value="Genomic_DNA"/>
</dbReference>
<evidence type="ECO:0008006" key="4">
    <source>
        <dbReference type="Google" id="ProtNLM"/>
    </source>
</evidence>
<dbReference type="InterPro" id="IPR045935">
    <property type="entry name" value="DUF6355"/>
</dbReference>
<name>A0ABN2FTM9_9ACTN</name>
<sequence>MKKFAIALATAALGGGLLAGVAAQPAAAAVHLDGPPATCGFWADSSGPWHAHYGHCAPDGRNVVVVVHTWFGDNWTFCALANTTTDLGLEFNIRTADFEGGFC</sequence>
<evidence type="ECO:0000313" key="2">
    <source>
        <dbReference type="EMBL" id="GAA1658307.1"/>
    </source>
</evidence>
<keyword evidence="1" id="KW-0732">Signal</keyword>
<proteinExistence type="predicted"/>
<feature type="signal peptide" evidence="1">
    <location>
        <begin position="1"/>
        <end position="28"/>
    </location>
</feature>
<dbReference type="Proteomes" id="UP001500618">
    <property type="component" value="Unassembled WGS sequence"/>
</dbReference>